<dbReference type="Proteomes" id="UP000678499">
    <property type="component" value="Unassembled WGS sequence"/>
</dbReference>
<protein>
    <submittedName>
        <fullName evidence="1">Uncharacterized protein</fullName>
    </submittedName>
</protein>
<accession>A0A7R9GA30</accession>
<sequence>MYSDIGIIPQKLYGDSNVSGAMGGAGAGMASYSSAAGMSMNGMPSYSMEASYGRQSSSLTSNMLSGSTASGANMSPIGSMAAMNGNCMSPSMGSPYTSLAPSVNNMTSMASCMGSMGSMNNINSALSRCNVYRVSSKYLSVQTEVKINYKSRGKCSVQFPKLVACSSLSIS</sequence>
<reference evidence="1" key="1">
    <citation type="submission" date="2020-11" db="EMBL/GenBank/DDBJ databases">
        <authorList>
            <person name="Tran Van P."/>
        </authorList>
    </citation>
    <scope>NUCLEOTIDE SEQUENCE</scope>
</reference>
<name>A0A7R9GA30_9CRUS</name>
<organism evidence="1">
    <name type="scientific">Notodromas monacha</name>
    <dbReference type="NCBI Taxonomy" id="399045"/>
    <lineage>
        <taxon>Eukaryota</taxon>
        <taxon>Metazoa</taxon>
        <taxon>Ecdysozoa</taxon>
        <taxon>Arthropoda</taxon>
        <taxon>Crustacea</taxon>
        <taxon>Oligostraca</taxon>
        <taxon>Ostracoda</taxon>
        <taxon>Podocopa</taxon>
        <taxon>Podocopida</taxon>
        <taxon>Cypridocopina</taxon>
        <taxon>Cypridoidea</taxon>
        <taxon>Cyprididae</taxon>
        <taxon>Notodromas</taxon>
    </lineage>
</organism>
<proteinExistence type="predicted"/>
<evidence type="ECO:0000313" key="2">
    <source>
        <dbReference type="Proteomes" id="UP000678499"/>
    </source>
</evidence>
<evidence type="ECO:0000313" key="1">
    <source>
        <dbReference type="EMBL" id="CAD7273109.1"/>
    </source>
</evidence>
<dbReference type="AlphaFoldDB" id="A0A7R9GA30"/>
<dbReference type="EMBL" id="OA882133">
    <property type="protein sequence ID" value="CAD7273109.1"/>
    <property type="molecule type" value="Genomic_DNA"/>
</dbReference>
<keyword evidence="2" id="KW-1185">Reference proteome</keyword>
<dbReference type="EMBL" id="CAJPEX010000096">
    <property type="protein sequence ID" value="CAG0913261.1"/>
    <property type="molecule type" value="Genomic_DNA"/>
</dbReference>
<gene>
    <name evidence="1" type="ORF">NMOB1V02_LOCUS1012</name>
</gene>